<evidence type="ECO:0000256" key="6">
    <source>
        <dbReference type="ARBA" id="ARBA00023242"/>
    </source>
</evidence>
<evidence type="ECO:0000256" key="8">
    <source>
        <dbReference type="SAM" id="MobiDB-lite"/>
    </source>
</evidence>
<feature type="DNA-binding region" description="HMG box" evidence="7">
    <location>
        <begin position="791"/>
        <end position="861"/>
    </location>
</feature>
<evidence type="ECO:0000313" key="10">
    <source>
        <dbReference type="EMBL" id="KAJ1114087.1"/>
    </source>
</evidence>
<comment type="subcellular location">
    <subcellularLocation>
        <location evidence="1">Chromosome</location>
    </subcellularLocation>
</comment>
<reference evidence="10" key="1">
    <citation type="journal article" date="2022" name="bioRxiv">
        <title>Sequencing and chromosome-scale assembly of the giantPleurodeles waltlgenome.</title>
        <authorList>
            <person name="Brown T."/>
            <person name="Elewa A."/>
            <person name="Iarovenko S."/>
            <person name="Subramanian E."/>
            <person name="Araus A.J."/>
            <person name="Petzold A."/>
            <person name="Susuki M."/>
            <person name="Suzuki K.-i.T."/>
            <person name="Hayashi T."/>
            <person name="Toyoda A."/>
            <person name="Oliveira C."/>
            <person name="Osipova E."/>
            <person name="Leigh N.D."/>
            <person name="Simon A."/>
            <person name="Yun M.H."/>
        </authorList>
    </citation>
    <scope>NUCLEOTIDE SEQUENCE</scope>
    <source>
        <strain evidence="10">20211129_DDA</strain>
        <tissue evidence="10">Liver</tissue>
    </source>
</reference>
<feature type="compositionally biased region" description="Basic and acidic residues" evidence="8">
    <location>
        <begin position="942"/>
        <end position="967"/>
    </location>
</feature>
<evidence type="ECO:0000256" key="7">
    <source>
        <dbReference type="PROSITE-ProRule" id="PRU00267"/>
    </source>
</evidence>
<dbReference type="Pfam" id="PF09011">
    <property type="entry name" value="HMG_box_2"/>
    <property type="match status" value="1"/>
</dbReference>
<dbReference type="GO" id="GO:0006357">
    <property type="term" value="P:regulation of transcription by RNA polymerase II"/>
    <property type="evidence" value="ECO:0007669"/>
    <property type="project" value="TreeGrafter"/>
</dbReference>
<dbReference type="GO" id="GO:0005634">
    <property type="term" value="C:nucleus"/>
    <property type="evidence" value="ECO:0007669"/>
    <property type="project" value="UniProtKB-UniRule"/>
</dbReference>
<feature type="compositionally biased region" description="Acidic residues" evidence="8">
    <location>
        <begin position="968"/>
        <end position="993"/>
    </location>
</feature>
<feature type="region of interest" description="Disordered" evidence="8">
    <location>
        <begin position="942"/>
        <end position="993"/>
    </location>
</feature>
<feature type="DNA-binding region" description="HMG box" evidence="7">
    <location>
        <begin position="877"/>
        <end position="945"/>
    </location>
</feature>
<dbReference type="GO" id="GO:0003677">
    <property type="term" value="F:DNA binding"/>
    <property type="evidence" value="ECO:0007669"/>
    <property type="project" value="UniProtKB-UniRule"/>
</dbReference>
<dbReference type="AlphaFoldDB" id="A0AAV7NDC5"/>
<protein>
    <recommendedName>
        <fullName evidence="9">HMG box domain-containing protein</fullName>
    </recommendedName>
</protein>
<accession>A0AAV7NDC5</accession>
<dbReference type="EMBL" id="JANPWB010000012">
    <property type="protein sequence ID" value="KAJ1114087.1"/>
    <property type="molecule type" value="Genomic_DNA"/>
</dbReference>
<comment type="similarity">
    <text evidence="2">Belongs to the HMGB family.</text>
</comment>
<evidence type="ECO:0000256" key="3">
    <source>
        <dbReference type="ARBA" id="ARBA00022454"/>
    </source>
</evidence>
<dbReference type="InterPro" id="IPR009071">
    <property type="entry name" value="HMG_box_dom"/>
</dbReference>
<evidence type="ECO:0000256" key="5">
    <source>
        <dbReference type="ARBA" id="ARBA00023125"/>
    </source>
</evidence>
<dbReference type="Pfam" id="PF00505">
    <property type="entry name" value="HMG_box"/>
    <property type="match status" value="1"/>
</dbReference>
<keyword evidence="3" id="KW-0158">Chromosome</keyword>
<dbReference type="InterPro" id="IPR036910">
    <property type="entry name" value="HMG_box_dom_sf"/>
</dbReference>
<sequence>MDIHTLKEQFWQIKRQILDFYDEYVVTYTRNCARGLFSSMHVSLLPEPDILFICKVEEVTEQLKETTARPFENLKKEIDHQLWLKEQYATLCASPKTSIEQIVPSINVSQKTAPVINISASSSDSLSACSSPVKIPVQLIESLRDLTPLDSKDGSESSEGSVSAPLSEQLKPKEEEISDADSNSCTLRNQDMTLLEINGKLCNSVEESESSDDSGSCLAVNKPADSAVQMMYTPEFSDCGDTPALSNNIIELSDNKETVPVSSELMDFSDHEEIPAITKNVMDFSESLKISSVSKQTVEISDKEESQQSETEQPVIRNESLLLELDTVAASTTDPDLLIPANVYPVSSSTISEDKISELPVSDLDVKPATPMSPAVSLKLKTPKNQQTENEAQVLKDVIFPTETKDLNLNLVFEDLMISTVLSVLLQETIINSKARAENVGNSVKVISEETPVLLLSKEQPFSVNRVEDQLSVVETPCKETISDTTNTPQSTCNEEIPVLSEDHAKELACGTSTFSDVKPVSKDLKTLVAPEFDTPKSSKTKENSDFFMFTLRTPVIHVSQVSMLCKPQTTIHVNTAAETDKSRLSEGVTDLTVTNKPISSSKEESIEQETNVIKNTVRNAIPDLLAPESTSPETKSMHSSHINRTIERKDIRAHMGINTCFAHWKVHLWQDCKLIHQEKYLLYLRAVFVFDDDTGNEVQLATSPCPDNGRASANEKEGREGAVQLAQRSVESNVTALTESEPSETLCVDESAHSHCRTLSPIGTTLGACNSVRALQKAKSYTMGKDPKKPRGKMSSYAYFVQTCREEHKKKHPDASVNFSEFSKKCSERWRTMSAKEKGKFEDMAKADKVRYEREMKGYVPPKGESKKKFKDPNAPKRPPSAFFLFCSDHRPKIKGEHPGLTIGDIAKKLGEMWNNTTSDDKVPYEKKAAKLKEKYEKDVAAYRSKGKPESPKKVVAKVEKSKKKEEEDDDEDEEDEEEEEEEEDEDEEDDE</sequence>
<evidence type="ECO:0000256" key="2">
    <source>
        <dbReference type="ARBA" id="ARBA00008774"/>
    </source>
</evidence>
<dbReference type="PROSITE" id="PS50118">
    <property type="entry name" value="HMG_BOX_2"/>
    <property type="match status" value="2"/>
</dbReference>
<evidence type="ECO:0000256" key="4">
    <source>
        <dbReference type="ARBA" id="ARBA00022737"/>
    </source>
</evidence>
<feature type="domain" description="HMG box" evidence="9">
    <location>
        <begin position="877"/>
        <end position="945"/>
    </location>
</feature>
<dbReference type="SMART" id="SM00398">
    <property type="entry name" value="HMG"/>
    <property type="match status" value="2"/>
</dbReference>
<proteinExistence type="inferred from homology"/>
<dbReference type="PRINTS" id="PR00886">
    <property type="entry name" value="HIGHMOBLTY12"/>
</dbReference>
<dbReference type="PANTHER" id="PTHR48112">
    <property type="entry name" value="HIGH MOBILITY GROUP PROTEIN DSP1"/>
    <property type="match status" value="1"/>
</dbReference>
<gene>
    <name evidence="10" type="ORF">NDU88_002326</name>
</gene>
<dbReference type="FunFam" id="1.10.30.10:FF:000006">
    <property type="entry name" value="High mobility group protein B1"/>
    <property type="match status" value="1"/>
</dbReference>
<name>A0AAV7NDC5_PLEWA</name>
<dbReference type="CDD" id="cd21978">
    <property type="entry name" value="HMG-box_HMGB_rpt1"/>
    <property type="match status" value="1"/>
</dbReference>
<dbReference type="PANTHER" id="PTHR48112:SF12">
    <property type="entry name" value="HIGH MOBILITY GROUP PROTEIN B1-LIKE 1-RELATED"/>
    <property type="match status" value="1"/>
</dbReference>
<dbReference type="InterPro" id="IPR050342">
    <property type="entry name" value="HMGB"/>
</dbReference>
<dbReference type="CDD" id="cd21979">
    <property type="entry name" value="HMG-box_HMGB_rpt2"/>
    <property type="match status" value="1"/>
</dbReference>
<keyword evidence="11" id="KW-1185">Reference proteome</keyword>
<keyword evidence="5 7" id="KW-0238">DNA-binding</keyword>
<feature type="domain" description="HMG box" evidence="9">
    <location>
        <begin position="791"/>
        <end position="861"/>
    </location>
</feature>
<dbReference type="Gene3D" id="1.10.30.10">
    <property type="entry name" value="High mobility group box domain"/>
    <property type="match status" value="2"/>
</dbReference>
<keyword evidence="6 7" id="KW-0539">Nucleus</keyword>
<dbReference type="GO" id="GO:0005694">
    <property type="term" value="C:chromosome"/>
    <property type="evidence" value="ECO:0007669"/>
    <property type="project" value="UniProtKB-SubCell"/>
</dbReference>
<keyword evidence="4" id="KW-0677">Repeat</keyword>
<dbReference type="SUPFAM" id="SSF47095">
    <property type="entry name" value="HMG-box"/>
    <property type="match status" value="2"/>
</dbReference>
<feature type="region of interest" description="Disordered" evidence="8">
    <location>
        <begin position="147"/>
        <end position="185"/>
    </location>
</feature>
<organism evidence="10 11">
    <name type="scientific">Pleurodeles waltl</name>
    <name type="common">Iberian ribbed newt</name>
    <dbReference type="NCBI Taxonomy" id="8319"/>
    <lineage>
        <taxon>Eukaryota</taxon>
        <taxon>Metazoa</taxon>
        <taxon>Chordata</taxon>
        <taxon>Craniata</taxon>
        <taxon>Vertebrata</taxon>
        <taxon>Euteleostomi</taxon>
        <taxon>Amphibia</taxon>
        <taxon>Batrachia</taxon>
        <taxon>Caudata</taxon>
        <taxon>Salamandroidea</taxon>
        <taxon>Salamandridae</taxon>
        <taxon>Pleurodelinae</taxon>
        <taxon>Pleurodeles</taxon>
    </lineage>
</organism>
<comment type="caution">
    <text evidence="10">The sequence shown here is derived from an EMBL/GenBank/DDBJ whole genome shotgun (WGS) entry which is preliminary data.</text>
</comment>
<dbReference type="Proteomes" id="UP001066276">
    <property type="component" value="Chromosome 8"/>
</dbReference>
<evidence type="ECO:0000259" key="9">
    <source>
        <dbReference type="PROSITE" id="PS50118"/>
    </source>
</evidence>
<evidence type="ECO:0000313" key="11">
    <source>
        <dbReference type="Proteomes" id="UP001066276"/>
    </source>
</evidence>
<dbReference type="FunFam" id="1.10.30.10:FF:000015">
    <property type="entry name" value="high mobility group protein B1"/>
    <property type="match status" value="1"/>
</dbReference>
<evidence type="ECO:0000256" key="1">
    <source>
        <dbReference type="ARBA" id="ARBA00004286"/>
    </source>
</evidence>